<reference evidence="3" key="2">
    <citation type="submission" date="2023-05" db="EMBL/GenBank/DDBJ databases">
        <authorList>
            <person name="Schelkunov M.I."/>
        </authorList>
    </citation>
    <scope>NUCLEOTIDE SEQUENCE</scope>
    <source>
        <strain evidence="3">Hsosn_3</strain>
        <tissue evidence="3">Leaf</tissue>
    </source>
</reference>
<gene>
    <name evidence="3" type="ORF">POM88_032790</name>
</gene>
<feature type="domain" description="Myb/SANT-like" evidence="2">
    <location>
        <begin position="23"/>
        <end position="120"/>
    </location>
</feature>
<dbReference type="Pfam" id="PF12776">
    <property type="entry name" value="Myb_DNA-bind_3"/>
    <property type="match status" value="1"/>
</dbReference>
<evidence type="ECO:0000259" key="2">
    <source>
        <dbReference type="Pfam" id="PF12776"/>
    </source>
</evidence>
<reference evidence="3" key="1">
    <citation type="submission" date="2023-02" db="EMBL/GenBank/DDBJ databases">
        <title>Genome of toxic invasive species Heracleum sosnowskyi carries increased number of genes despite the absence of recent whole-genome duplications.</title>
        <authorList>
            <person name="Schelkunov M."/>
            <person name="Shtratnikova V."/>
            <person name="Makarenko M."/>
            <person name="Klepikova A."/>
            <person name="Omelchenko D."/>
            <person name="Novikova G."/>
            <person name="Obukhova E."/>
            <person name="Bogdanov V."/>
            <person name="Penin A."/>
            <person name="Logacheva M."/>
        </authorList>
    </citation>
    <scope>NUCLEOTIDE SEQUENCE</scope>
    <source>
        <strain evidence="3">Hsosn_3</strain>
        <tissue evidence="3">Leaf</tissue>
    </source>
</reference>
<feature type="region of interest" description="Disordered" evidence="1">
    <location>
        <begin position="259"/>
        <end position="278"/>
    </location>
</feature>
<dbReference type="InterPro" id="IPR024752">
    <property type="entry name" value="Myb/SANT-like_dom"/>
</dbReference>
<dbReference type="PANTHER" id="PTHR46250:SF15">
    <property type="entry name" value="OS01G0523800 PROTEIN"/>
    <property type="match status" value="1"/>
</dbReference>
<feature type="compositionally biased region" description="Polar residues" evidence="1">
    <location>
        <begin position="1"/>
        <end position="14"/>
    </location>
</feature>
<name>A0AAD8HZZ5_9APIA</name>
<dbReference type="EMBL" id="JAUIZM010000007">
    <property type="protein sequence ID" value="KAK1376597.1"/>
    <property type="molecule type" value="Genomic_DNA"/>
</dbReference>
<evidence type="ECO:0000313" key="3">
    <source>
        <dbReference type="EMBL" id="KAK1376597.1"/>
    </source>
</evidence>
<feature type="compositionally biased region" description="Polar residues" evidence="1">
    <location>
        <begin position="263"/>
        <end position="275"/>
    </location>
</feature>
<proteinExistence type="predicted"/>
<feature type="region of interest" description="Disordered" evidence="1">
    <location>
        <begin position="1"/>
        <end position="24"/>
    </location>
</feature>
<evidence type="ECO:0000256" key="1">
    <source>
        <dbReference type="SAM" id="MobiDB-lite"/>
    </source>
</evidence>
<organism evidence="3 4">
    <name type="scientific">Heracleum sosnowskyi</name>
    <dbReference type="NCBI Taxonomy" id="360622"/>
    <lineage>
        <taxon>Eukaryota</taxon>
        <taxon>Viridiplantae</taxon>
        <taxon>Streptophyta</taxon>
        <taxon>Embryophyta</taxon>
        <taxon>Tracheophyta</taxon>
        <taxon>Spermatophyta</taxon>
        <taxon>Magnoliopsida</taxon>
        <taxon>eudicotyledons</taxon>
        <taxon>Gunneridae</taxon>
        <taxon>Pentapetalae</taxon>
        <taxon>asterids</taxon>
        <taxon>campanulids</taxon>
        <taxon>Apiales</taxon>
        <taxon>Apiaceae</taxon>
        <taxon>Apioideae</taxon>
        <taxon>apioid superclade</taxon>
        <taxon>Tordylieae</taxon>
        <taxon>Tordyliinae</taxon>
        <taxon>Heracleum</taxon>
    </lineage>
</organism>
<keyword evidence="4" id="KW-1185">Reference proteome</keyword>
<accession>A0AAD8HZZ5</accession>
<dbReference type="PANTHER" id="PTHR46250">
    <property type="entry name" value="MYB/SANT-LIKE DNA-BINDING DOMAIN PROTEIN-RELATED"/>
    <property type="match status" value="1"/>
</dbReference>
<comment type="caution">
    <text evidence="3">The sequence shown here is derived from an EMBL/GenBank/DDBJ whole genome shotgun (WGS) entry which is preliminary data.</text>
</comment>
<evidence type="ECO:0000313" key="4">
    <source>
        <dbReference type="Proteomes" id="UP001237642"/>
    </source>
</evidence>
<dbReference type="AlphaFoldDB" id="A0AAD8HZZ5"/>
<dbReference type="Proteomes" id="UP001237642">
    <property type="component" value="Unassembled WGS sequence"/>
</dbReference>
<protein>
    <recommendedName>
        <fullName evidence="2">Myb/SANT-like domain-containing protein</fullName>
    </recommendedName>
</protein>
<sequence length="384" mass="43447">MVGASTEQQANNNGKRTKAPKRKWTDNEDEVLVATLMQLCDTGWKRSNNSFRSGYTSVLEKELSSKLPGHELKANPHIESRLKILKKHCDAITDMRVAGVSFWNNENRSIRCEDDRIWEDWVKDHPDAKSLRNKRFPHYDDLYSIYGKSRGNQKGNGADKVLEVEEESNSPGQLIRGNACKGIEIANGKVVRTESGGRKIVCEKIDNNARALLVANGSNGGYKGRLVEVEMGLQELEKGRNLEEDVIYGFDDVELSSDDAEGSQMNIEDGSSSKIRTNRKRRHSDGLYEYQEVVKILEAFLKRCEEQFNLLCGHLGQQTAVDKASAEKRKNLNEELMKLPNLSLQERLRAATRIICDPPKLDLFYSLTGDDRREWVSMLLAGIL</sequence>